<keyword evidence="3 6" id="KW-0812">Transmembrane</keyword>
<dbReference type="RefSeq" id="WP_345198164.1">
    <property type="nucleotide sequence ID" value="NZ_BAABFL010000461.1"/>
</dbReference>
<proteinExistence type="inferred from homology"/>
<feature type="transmembrane region" description="Helical" evidence="6">
    <location>
        <begin position="90"/>
        <end position="108"/>
    </location>
</feature>
<evidence type="ECO:0000256" key="3">
    <source>
        <dbReference type="ARBA" id="ARBA00022692"/>
    </source>
</evidence>
<sequence>MTASLVKKIMPLLVAVVVWLIPVPDGLSSDAWSYFSLFLGVVVALVLEPVPAAAVGLIGIVIAVVFRLVAVEPGAEVTAKAAINWGLSGFKNSTVWLIFVAFMFALGYQKSGLGRRIALFLIKKLGRRSLGMGYAVALADLVLAPFIPSNTARSGGTIFPIVNNIPAIYGSTPEQEPEKIGRYLCWTGFAATCVTSSMFLTALAPNLLAMSIVEKLLGTEIGWMVWFTGFLPVGIILFLLVPLISYVICPPTIKLSESIPDWAGKELSALGPLSGAEKKMALLALLALLLWIFGGSLMNSTTVGLLVLCLMMLSGVVSWDDIIGNKQAWNVLIWFATLVTLAGGLGQTGFLAWFSSKAGVLLTGYAPELVMMLMVILFFVLHYFFASITAHVTALLPVFIQLSIAVPGLSEMKLSLLLCFTLGLMGVITPYATGPGPIWYGSGFIPAGMFWKLGFIMAIVFLAALVLIGFPWVNAMVQ</sequence>
<dbReference type="NCBIfam" id="TIGR00785">
    <property type="entry name" value="dass"/>
    <property type="match status" value="1"/>
</dbReference>
<evidence type="ECO:0000313" key="8">
    <source>
        <dbReference type="Proteomes" id="UP001500604"/>
    </source>
</evidence>
<dbReference type="InterPro" id="IPR030676">
    <property type="entry name" value="CitT-rel"/>
</dbReference>
<feature type="transmembrane region" description="Helical" evidence="6">
    <location>
        <begin position="183"/>
        <end position="203"/>
    </location>
</feature>
<evidence type="ECO:0000256" key="4">
    <source>
        <dbReference type="ARBA" id="ARBA00022989"/>
    </source>
</evidence>
<evidence type="ECO:0000256" key="6">
    <source>
        <dbReference type="SAM" id="Phobius"/>
    </source>
</evidence>
<keyword evidence="8" id="KW-1185">Reference proteome</keyword>
<feature type="transmembrane region" description="Helical" evidence="6">
    <location>
        <begin position="9"/>
        <end position="25"/>
    </location>
</feature>
<evidence type="ECO:0000313" key="7">
    <source>
        <dbReference type="EMBL" id="GAA4651730.1"/>
    </source>
</evidence>
<name>A0ABP8V8Y6_9GAMM</name>
<keyword evidence="4 6" id="KW-1133">Transmembrane helix</keyword>
<feature type="transmembrane region" description="Helical" evidence="6">
    <location>
        <begin position="414"/>
        <end position="433"/>
    </location>
</feature>
<comment type="similarity">
    <text evidence="2">Belongs to the SLC13A/DASS transporter (TC 2.A.47) family. DIT1 subfamily.</text>
</comment>
<reference evidence="8" key="1">
    <citation type="journal article" date="2019" name="Int. J. Syst. Evol. Microbiol.">
        <title>The Global Catalogue of Microorganisms (GCM) 10K type strain sequencing project: providing services to taxonomists for standard genome sequencing and annotation.</title>
        <authorList>
            <consortium name="The Broad Institute Genomics Platform"/>
            <consortium name="The Broad Institute Genome Sequencing Center for Infectious Disease"/>
            <person name="Wu L."/>
            <person name="Ma J."/>
        </authorList>
    </citation>
    <scope>NUCLEOTIDE SEQUENCE [LARGE SCALE GENOMIC DNA]</scope>
    <source>
        <strain evidence="8">JCM 17805</strain>
    </source>
</reference>
<gene>
    <name evidence="7" type="ORF">GCM10023116_40140</name>
</gene>
<dbReference type="PIRSF" id="PIRSF002457">
    <property type="entry name" value="DASS"/>
    <property type="match status" value="1"/>
</dbReference>
<comment type="subcellular location">
    <subcellularLocation>
        <location evidence="1">Membrane</location>
        <topology evidence="1">Multi-pass membrane protein</topology>
    </subcellularLocation>
</comment>
<evidence type="ECO:0000256" key="1">
    <source>
        <dbReference type="ARBA" id="ARBA00004141"/>
    </source>
</evidence>
<dbReference type="EMBL" id="BAABFL010000461">
    <property type="protein sequence ID" value="GAA4651730.1"/>
    <property type="molecule type" value="Genomic_DNA"/>
</dbReference>
<feature type="transmembrane region" description="Helical" evidence="6">
    <location>
        <begin position="453"/>
        <end position="473"/>
    </location>
</feature>
<feature type="transmembrane region" description="Helical" evidence="6">
    <location>
        <begin position="52"/>
        <end position="70"/>
    </location>
</feature>
<feature type="transmembrane region" description="Helical" evidence="6">
    <location>
        <begin position="303"/>
        <end position="319"/>
    </location>
</feature>
<keyword evidence="5 6" id="KW-0472">Membrane</keyword>
<comment type="caution">
    <text evidence="7">The sequence shown here is derived from an EMBL/GenBank/DDBJ whole genome shotgun (WGS) entry which is preliminary data.</text>
</comment>
<dbReference type="InterPro" id="IPR001898">
    <property type="entry name" value="SLC13A/DASS"/>
</dbReference>
<evidence type="ECO:0000256" key="2">
    <source>
        <dbReference type="ARBA" id="ARBA00007349"/>
    </source>
</evidence>
<feature type="transmembrane region" description="Helical" evidence="6">
    <location>
        <begin position="223"/>
        <end position="249"/>
    </location>
</feature>
<accession>A0ABP8V8Y6</accession>
<dbReference type="Proteomes" id="UP001500604">
    <property type="component" value="Unassembled WGS sequence"/>
</dbReference>
<evidence type="ECO:0000256" key="5">
    <source>
        <dbReference type="ARBA" id="ARBA00023136"/>
    </source>
</evidence>
<dbReference type="Pfam" id="PF00939">
    <property type="entry name" value="Na_sulph_symp"/>
    <property type="match status" value="1"/>
</dbReference>
<organism evidence="7 8">
    <name type="scientific">Kistimonas scapharcae</name>
    <dbReference type="NCBI Taxonomy" id="1036133"/>
    <lineage>
        <taxon>Bacteria</taxon>
        <taxon>Pseudomonadati</taxon>
        <taxon>Pseudomonadota</taxon>
        <taxon>Gammaproteobacteria</taxon>
        <taxon>Oceanospirillales</taxon>
        <taxon>Endozoicomonadaceae</taxon>
        <taxon>Kistimonas</taxon>
    </lineage>
</organism>
<dbReference type="PANTHER" id="PTHR42826">
    <property type="entry name" value="DICARBOXYLATE TRANSPORTER 2.1, CHLOROPLASTIC"/>
    <property type="match status" value="1"/>
</dbReference>
<protein>
    <submittedName>
        <fullName evidence="7">Anion permease</fullName>
    </submittedName>
</protein>
<feature type="transmembrane region" description="Helical" evidence="6">
    <location>
        <begin position="331"/>
        <end position="354"/>
    </location>
</feature>
<feature type="transmembrane region" description="Helical" evidence="6">
    <location>
        <begin position="129"/>
        <end position="148"/>
    </location>
</feature>
<feature type="transmembrane region" description="Helical" evidence="6">
    <location>
        <begin position="369"/>
        <end position="402"/>
    </location>
</feature>